<name>A0A2P2PYX2_RHIMU</name>
<reference evidence="1" key="1">
    <citation type="submission" date="2018-02" db="EMBL/GenBank/DDBJ databases">
        <title>Rhizophora mucronata_Transcriptome.</title>
        <authorList>
            <person name="Meera S.P."/>
            <person name="Sreeshan A."/>
            <person name="Augustine A."/>
        </authorList>
    </citation>
    <scope>NUCLEOTIDE SEQUENCE</scope>
    <source>
        <tissue evidence="1">Leaf</tissue>
    </source>
</reference>
<protein>
    <submittedName>
        <fullName evidence="1">Uncharacterized protein</fullName>
    </submittedName>
</protein>
<accession>A0A2P2PYX2</accession>
<organism evidence="1">
    <name type="scientific">Rhizophora mucronata</name>
    <name type="common">Asiatic mangrove</name>
    <dbReference type="NCBI Taxonomy" id="61149"/>
    <lineage>
        <taxon>Eukaryota</taxon>
        <taxon>Viridiplantae</taxon>
        <taxon>Streptophyta</taxon>
        <taxon>Embryophyta</taxon>
        <taxon>Tracheophyta</taxon>
        <taxon>Spermatophyta</taxon>
        <taxon>Magnoliopsida</taxon>
        <taxon>eudicotyledons</taxon>
        <taxon>Gunneridae</taxon>
        <taxon>Pentapetalae</taxon>
        <taxon>rosids</taxon>
        <taxon>fabids</taxon>
        <taxon>Malpighiales</taxon>
        <taxon>Rhizophoraceae</taxon>
        <taxon>Rhizophora</taxon>
    </lineage>
</organism>
<sequence>MGKQREGLIEDAWIYQFLYCIYEEVSEVT</sequence>
<dbReference type="EMBL" id="GGEC01079375">
    <property type="protein sequence ID" value="MBX59859.1"/>
    <property type="molecule type" value="Transcribed_RNA"/>
</dbReference>
<proteinExistence type="predicted"/>
<dbReference type="AlphaFoldDB" id="A0A2P2PYX2"/>
<evidence type="ECO:0000313" key="1">
    <source>
        <dbReference type="EMBL" id="MBX59859.1"/>
    </source>
</evidence>